<feature type="domain" description="Protein kinase" evidence="6">
    <location>
        <begin position="36"/>
        <end position="322"/>
    </location>
</feature>
<dbReference type="InterPro" id="IPR019734">
    <property type="entry name" value="TPR_rpt"/>
</dbReference>
<dbReference type="Gene3D" id="1.25.40.10">
    <property type="entry name" value="Tetratricopeptide repeat domain"/>
    <property type="match status" value="3"/>
</dbReference>
<name>S9NU13_CYSF2</name>
<evidence type="ECO:0000256" key="3">
    <source>
        <dbReference type="ARBA" id="ARBA00022777"/>
    </source>
</evidence>
<evidence type="ECO:0000256" key="5">
    <source>
        <dbReference type="PROSITE-ProRule" id="PRU00339"/>
    </source>
</evidence>
<evidence type="ECO:0000256" key="2">
    <source>
        <dbReference type="ARBA" id="ARBA00022741"/>
    </source>
</evidence>
<keyword evidence="1" id="KW-0808">Transferase</keyword>
<evidence type="ECO:0000259" key="6">
    <source>
        <dbReference type="PROSITE" id="PS50011"/>
    </source>
</evidence>
<dbReference type="PROSITE" id="PS00108">
    <property type="entry name" value="PROTEIN_KINASE_ST"/>
    <property type="match status" value="1"/>
</dbReference>
<reference evidence="7" key="1">
    <citation type="submission" date="2013-05" db="EMBL/GenBank/DDBJ databases">
        <title>Genome assembly of Cystobacter fuscus DSM 2262.</title>
        <authorList>
            <person name="Sharma G."/>
            <person name="Khatri I."/>
            <person name="Kaur C."/>
            <person name="Mayilraj S."/>
            <person name="Subramanian S."/>
        </authorList>
    </citation>
    <scope>NUCLEOTIDE SEQUENCE [LARGE SCALE GENOMIC DNA]</scope>
    <source>
        <strain evidence="7">DSM 2262</strain>
    </source>
</reference>
<keyword evidence="5" id="KW-0802">TPR repeat</keyword>
<dbReference type="PANTHER" id="PTHR43289:SF6">
    <property type="entry name" value="SERINE_THREONINE-PROTEIN KINASE NEKL-3"/>
    <property type="match status" value="1"/>
</dbReference>
<dbReference type="InterPro" id="IPR008271">
    <property type="entry name" value="Ser/Thr_kinase_AS"/>
</dbReference>
<dbReference type="CDD" id="cd14014">
    <property type="entry name" value="STKc_PknB_like"/>
    <property type="match status" value="1"/>
</dbReference>
<keyword evidence="4" id="KW-0067">ATP-binding</keyword>
<dbReference type="RefSeq" id="WP_002627224.1">
    <property type="nucleotide sequence ID" value="NZ_ANAH02000071.1"/>
</dbReference>
<dbReference type="SMART" id="SM00028">
    <property type="entry name" value="TPR"/>
    <property type="match status" value="8"/>
</dbReference>
<proteinExistence type="predicted"/>
<dbReference type="InterPro" id="IPR011009">
    <property type="entry name" value="Kinase-like_dom_sf"/>
</dbReference>
<dbReference type="InterPro" id="IPR011990">
    <property type="entry name" value="TPR-like_helical_dom_sf"/>
</dbReference>
<keyword evidence="2" id="KW-0547">Nucleotide-binding</keyword>
<dbReference type="Gene3D" id="1.10.510.10">
    <property type="entry name" value="Transferase(Phosphotransferase) domain 1"/>
    <property type="match status" value="1"/>
</dbReference>
<evidence type="ECO:0000313" key="7">
    <source>
        <dbReference type="EMBL" id="EPX55630.1"/>
    </source>
</evidence>
<organism evidence="7 8">
    <name type="scientific">Cystobacter fuscus (strain ATCC 25194 / DSM 2262 / NBRC 100088 / M29)</name>
    <dbReference type="NCBI Taxonomy" id="1242864"/>
    <lineage>
        <taxon>Bacteria</taxon>
        <taxon>Pseudomonadati</taxon>
        <taxon>Myxococcota</taxon>
        <taxon>Myxococcia</taxon>
        <taxon>Myxococcales</taxon>
        <taxon>Cystobacterineae</taxon>
        <taxon>Archangiaceae</taxon>
        <taxon>Cystobacter</taxon>
    </lineage>
</organism>
<dbReference type="SUPFAM" id="SSF56112">
    <property type="entry name" value="Protein kinase-like (PK-like)"/>
    <property type="match status" value="1"/>
</dbReference>
<dbReference type="EMBL" id="ANAH02000071">
    <property type="protein sequence ID" value="EPX55630.1"/>
    <property type="molecule type" value="Genomic_DNA"/>
</dbReference>
<dbReference type="Gene3D" id="3.30.200.20">
    <property type="entry name" value="Phosphorylase Kinase, domain 1"/>
    <property type="match status" value="1"/>
</dbReference>
<evidence type="ECO:0000256" key="1">
    <source>
        <dbReference type="ARBA" id="ARBA00022679"/>
    </source>
</evidence>
<dbReference type="Pfam" id="PF13424">
    <property type="entry name" value="TPR_12"/>
    <property type="match status" value="1"/>
</dbReference>
<dbReference type="Pfam" id="PF00069">
    <property type="entry name" value="Pkinase"/>
    <property type="match status" value="1"/>
</dbReference>
<dbReference type="GO" id="GO:0005524">
    <property type="term" value="F:ATP binding"/>
    <property type="evidence" value="ECO:0007669"/>
    <property type="project" value="UniProtKB-KW"/>
</dbReference>
<dbReference type="eggNOG" id="COG0457">
    <property type="taxonomic scope" value="Bacteria"/>
</dbReference>
<dbReference type="GO" id="GO:0004674">
    <property type="term" value="F:protein serine/threonine kinase activity"/>
    <property type="evidence" value="ECO:0007669"/>
    <property type="project" value="TreeGrafter"/>
</dbReference>
<dbReference type="PROSITE" id="PS50005">
    <property type="entry name" value="TPR"/>
    <property type="match status" value="1"/>
</dbReference>
<accession>S9NU13</accession>
<dbReference type="AlphaFoldDB" id="S9NU13"/>
<evidence type="ECO:0000313" key="8">
    <source>
        <dbReference type="Proteomes" id="UP000011682"/>
    </source>
</evidence>
<dbReference type="Gene3D" id="3.40.50.10610">
    <property type="entry name" value="ABC-type transport auxiliary lipoprotein component"/>
    <property type="match status" value="1"/>
</dbReference>
<comment type="caution">
    <text evidence="7">The sequence shown here is derived from an EMBL/GenBank/DDBJ whole genome shotgun (WGS) entry which is preliminary data.</text>
</comment>
<keyword evidence="8" id="KW-1185">Reference proteome</keyword>
<dbReference type="PROSITE" id="PS50011">
    <property type="entry name" value="PROTEIN_KINASE_DOM"/>
    <property type="match status" value="1"/>
</dbReference>
<dbReference type="InterPro" id="IPR000719">
    <property type="entry name" value="Prot_kinase_dom"/>
</dbReference>
<dbReference type="SUPFAM" id="SSF48452">
    <property type="entry name" value="TPR-like"/>
    <property type="match status" value="3"/>
</dbReference>
<dbReference type="PANTHER" id="PTHR43289">
    <property type="entry name" value="MITOGEN-ACTIVATED PROTEIN KINASE KINASE KINASE 20-RELATED"/>
    <property type="match status" value="1"/>
</dbReference>
<feature type="repeat" description="TPR" evidence="5">
    <location>
        <begin position="507"/>
        <end position="540"/>
    </location>
</feature>
<dbReference type="eggNOG" id="COG0515">
    <property type="taxonomic scope" value="Bacteria"/>
</dbReference>
<dbReference type="Proteomes" id="UP000011682">
    <property type="component" value="Unassembled WGS sequence"/>
</dbReference>
<protein>
    <recommendedName>
        <fullName evidence="6">Protein kinase domain-containing protein</fullName>
    </recommendedName>
</protein>
<sequence length="1056" mass="114912">MPGEFSRDKDITCTVPSGRATSSRRLAEGELIAGRYRILRFVDEGAMGAVYAVEDLSLHERVALKVIHARGASAPQMIKRFKRELRLARRVTHPNVCRVFDLGEHPLGTEPEAAESAFTFLTMEFLEGETLKEFLTHHGRLTPEKLLPLAEQMAAALDAAHAAQVIHRDFKSGNVMLVPTACGGSRAVVTDFGLACGEGLDDDIATQEGTVMGTLGYMSPEQVEGRSLTPASDLYSFGVVLFEMATGQLPFQGNTPMIVAVKRLFEPPPSPRHLAPGLSAAWEAALLRGLARQPQERFTTAGEFIEALRGATTYRAPEHPLALPHPEKHPSVESVPVMTSPGSRAAARRVVAVLAPRNLSGQAASAWLSTALAEMLSAELTAGSQVRLLSGESVDRMSRELSLPVVDNLAPDTLQRIRAHSGVELVLTGSYLVLGAADSAGIRLNLRLQETTTGETAVLLTQTGMERELLSIVLGLGARLRERLGIGPLTDEQVRRVRGAMPAHPDAARLYAEGLLALRNHEAPRAVERLERVVELEPNFAPGHSALATAFKHFFLETRARASARRAFELSAGLPREERLLVVARHHEMHAEWTLAIEAYRTLFEFFPDNVEYGTALVGAQASAGLTREALTTLEALQRLPVGEDARIDLVAATATAQAGDFQASRRHAERAVARARRAGQELLVASALLTQAFAMRNLGEHEQALAHLEESVRLSLAKGDRGGAARGIIARSIVLIDLGRMRDARSSFATALRVARELKNRVLEAEALGNAAWLSCNLGDLKVALKHTRRVKEMFRRLEMRAEEAAYDVQLGMVLRRCGDLDEAQRLLEQARQVHNIVFGDEFMEAWASYELGQLYLDRGELTLARRWLERALVLRQAQGMRLFIAETVLALAGLELESRRPLDALAQAERACALYAEQRHLTMQGRAQAVRARALLAGGEPQRAREALARARALTVNNEHVLVTAEVVLAEARVALSTGTPEERQASARELQALGLQAAQGEMLGVCLKVRLLLAELALVGGESRATAELRILEAEAGRLGYRALALKAGAALG</sequence>
<keyword evidence="3" id="KW-0418">Kinase</keyword>
<gene>
    <name evidence="7" type="ORF">D187_009241</name>
</gene>
<evidence type="ECO:0000256" key="4">
    <source>
        <dbReference type="ARBA" id="ARBA00022840"/>
    </source>
</evidence>